<keyword evidence="1" id="KW-0694">RNA-binding</keyword>
<dbReference type="OrthoDB" id="10050565at2759"/>
<dbReference type="GO" id="GO:0003723">
    <property type="term" value="F:RNA binding"/>
    <property type="evidence" value="ECO:0007669"/>
    <property type="project" value="UniProtKB-UniRule"/>
</dbReference>
<feature type="region of interest" description="Disordered" evidence="2">
    <location>
        <begin position="491"/>
        <end position="664"/>
    </location>
</feature>
<feature type="compositionally biased region" description="Basic and acidic residues" evidence="2">
    <location>
        <begin position="111"/>
        <end position="123"/>
    </location>
</feature>
<dbReference type="InterPro" id="IPR012677">
    <property type="entry name" value="Nucleotide-bd_a/b_plait_sf"/>
</dbReference>
<comment type="caution">
    <text evidence="4">The sequence shown here is derived from an EMBL/GenBank/DDBJ whole genome shotgun (WGS) entry which is preliminary data.</text>
</comment>
<feature type="compositionally biased region" description="Polar residues" evidence="2">
    <location>
        <begin position="97"/>
        <end position="110"/>
    </location>
</feature>
<evidence type="ECO:0000313" key="4">
    <source>
        <dbReference type="EMBL" id="CAE8598402.1"/>
    </source>
</evidence>
<evidence type="ECO:0000259" key="3">
    <source>
        <dbReference type="PROSITE" id="PS50102"/>
    </source>
</evidence>
<dbReference type="PROSITE" id="PS50102">
    <property type="entry name" value="RRM"/>
    <property type="match status" value="1"/>
</dbReference>
<dbReference type="InterPro" id="IPR000504">
    <property type="entry name" value="RRM_dom"/>
</dbReference>
<organism evidence="4 5">
    <name type="scientific">Polarella glacialis</name>
    <name type="common">Dinoflagellate</name>
    <dbReference type="NCBI Taxonomy" id="89957"/>
    <lineage>
        <taxon>Eukaryota</taxon>
        <taxon>Sar</taxon>
        <taxon>Alveolata</taxon>
        <taxon>Dinophyceae</taxon>
        <taxon>Suessiales</taxon>
        <taxon>Suessiaceae</taxon>
        <taxon>Polarella</taxon>
    </lineage>
</organism>
<reference evidence="4" key="1">
    <citation type="submission" date="2021-02" db="EMBL/GenBank/DDBJ databases">
        <authorList>
            <person name="Dougan E. K."/>
            <person name="Rhodes N."/>
            <person name="Thang M."/>
            <person name="Chan C."/>
        </authorList>
    </citation>
    <scope>NUCLEOTIDE SEQUENCE</scope>
</reference>
<protein>
    <recommendedName>
        <fullName evidence="3">RRM domain-containing protein</fullName>
    </recommendedName>
</protein>
<name>A0A813EJK1_POLGL</name>
<evidence type="ECO:0000256" key="1">
    <source>
        <dbReference type="PROSITE-ProRule" id="PRU00176"/>
    </source>
</evidence>
<dbReference type="Proteomes" id="UP000654075">
    <property type="component" value="Unassembled WGS sequence"/>
</dbReference>
<feature type="compositionally biased region" description="Low complexity" evidence="2">
    <location>
        <begin position="503"/>
        <end position="512"/>
    </location>
</feature>
<feature type="compositionally biased region" description="Pro residues" evidence="2">
    <location>
        <begin position="592"/>
        <end position="614"/>
    </location>
</feature>
<feature type="region of interest" description="Disordered" evidence="2">
    <location>
        <begin position="97"/>
        <end position="136"/>
    </location>
</feature>
<evidence type="ECO:0000313" key="5">
    <source>
        <dbReference type="Proteomes" id="UP000654075"/>
    </source>
</evidence>
<gene>
    <name evidence="4" type="ORF">PGLA1383_LOCUS16810</name>
</gene>
<feature type="domain" description="RRM" evidence="3">
    <location>
        <begin position="668"/>
        <end position="754"/>
    </location>
</feature>
<feature type="region of interest" description="Disordered" evidence="2">
    <location>
        <begin position="736"/>
        <end position="762"/>
    </location>
</feature>
<feature type="compositionally biased region" description="Pro residues" evidence="2">
    <location>
        <begin position="626"/>
        <end position="641"/>
    </location>
</feature>
<feature type="compositionally biased region" description="Polar residues" evidence="2">
    <location>
        <begin position="567"/>
        <end position="576"/>
    </location>
</feature>
<proteinExistence type="predicted"/>
<dbReference type="EMBL" id="CAJNNV010010241">
    <property type="protein sequence ID" value="CAE8598402.1"/>
    <property type="molecule type" value="Genomic_DNA"/>
</dbReference>
<keyword evidence="5" id="KW-1185">Reference proteome</keyword>
<dbReference type="Gene3D" id="3.30.70.330">
    <property type="match status" value="1"/>
</dbReference>
<evidence type="ECO:0000256" key="2">
    <source>
        <dbReference type="SAM" id="MobiDB-lite"/>
    </source>
</evidence>
<accession>A0A813EJK1</accession>
<dbReference type="SUPFAM" id="SSF54928">
    <property type="entry name" value="RNA-binding domain, RBD"/>
    <property type="match status" value="1"/>
</dbReference>
<dbReference type="InterPro" id="IPR035979">
    <property type="entry name" value="RBD_domain_sf"/>
</dbReference>
<sequence length="782" mass="85625">MVVAYQINNAAMVVDWIAYLRRLIKEGMALTVHFTFDQESGQERVKFIVKAGSPTGTKSPLCIARALDILANAALNRTVVDQGQKHSDGHSEICFKISSTGSGKHNSSGSDHNERRDEDEGIKHVPIFSPRGHDYDDDDNENFRSECVLRHPSSTAGASEQWKESSEESCIDSLIFRTEVAQVRATLGTENVGDDIFDLQMSPAAQPASKALLEFLKEIELDRFAQDIVDGLGIWDLQDLLETVSQEDDLSDLKDTCMKKLQIRKLFNKLVAKKTAECTGLQVRGEPTRPDDIHTAPTLHSCELQKSKDYSDFLKRPSSLFASRHARSASSASTRGSANQQSGGIFERFVRGLLRKCREPGIREDEDFRDMVGVETDCIERLCQPLHSGMLLPSSFVPSCDKMLEPGLVIYEMKLSMGETQIGHAVGQLYARRKKCLQEAPKEGPIHLVVVSSFGAARQPPESLVGFSGKYPGILFFVTQFCPWNKVCSRPDEGDASMRGRSRTTSSSRTSSVYATGRKGRDPSDSWAPSLPALQQTESSDETDEGSKVQPAAARDTATSHEDALRTTVSNSQANALQPAHRNAENFTPSPQTGPAPAPAPAPARAPAPAPAPAPALALASAPATAPVPAPEPAAPAPPQSRPQQYGSCRRHSRPRLQGHWQHDGTDGKIFLGNLSSELAGADVLRACEEFGRVVSHTIKRSDRHCSTKYALVLYENPAEAEDAIIQLRERGWNASSAHRPPLGRRPVVPEAPSSPQRPIWRPVVPEAPNSLQRPIWRQVVQ</sequence>
<dbReference type="AlphaFoldDB" id="A0A813EJK1"/>
<dbReference type="Pfam" id="PF00076">
    <property type="entry name" value="RRM_1"/>
    <property type="match status" value="1"/>
</dbReference>
<feature type="compositionally biased region" description="Low complexity" evidence="2">
    <location>
        <begin position="615"/>
        <end position="625"/>
    </location>
</feature>
<dbReference type="CDD" id="cd00590">
    <property type="entry name" value="RRM_SF"/>
    <property type="match status" value="1"/>
</dbReference>